<feature type="compositionally biased region" description="Basic residues" evidence="7">
    <location>
        <begin position="154"/>
        <end position="169"/>
    </location>
</feature>
<dbReference type="PANTHER" id="PTHR17039">
    <property type="entry name" value="U3 SMALL NUCLEOLAR RIBONUCLEOPROTEIN PROTEIN MPP10"/>
    <property type="match status" value="1"/>
</dbReference>
<evidence type="ECO:0000256" key="2">
    <source>
        <dbReference type="ARBA" id="ARBA00022517"/>
    </source>
</evidence>
<evidence type="ECO:0000256" key="4">
    <source>
        <dbReference type="ARBA" id="ARBA00023242"/>
    </source>
</evidence>
<dbReference type="GO" id="GO:0034457">
    <property type="term" value="C:Mpp10 complex"/>
    <property type="evidence" value="ECO:0007669"/>
    <property type="project" value="InterPro"/>
</dbReference>
<evidence type="ECO:0000256" key="3">
    <source>
        <dbReference type="ARBA" id="ARBA00022552"/>
    </source>
</evidence>
<evidence type="ECO:0000256" key="7">
    <source>
        <dbReference type="SAM" id="MobiDB-lite"/>
    </source>
</evidence>
<keyword evidence="5" id="KW-0687">Ribonucleoprotein</keyword>
<sequence>MAASLQSAVFLSNRIDLHRRLFASPARSLPGTKGSILVVRSDGRISGRLSGRNLITNAIAVECCFADTPTSSIDSKPGKNMRRIRFLAPALLSASDKLKIEVIEDMSIQVNVPALAMEEVAPLAVSDAAMLAPEEIFHGKGNIKEEAELTKEEKKRRRANQKRRFRRLKAATPSSGHYRPKVSVSGSDSIAGYTDLGEP</sequence>
<keyword evidence="2" id="KW-0690">Ribosome biogenesis</keyword>
<keyword evidence="3" id="KW-0698">rRNA processing</keyword>
<dbReference type="GO" id="GO:0032040">
    <property type="term" value="C:small-subunit processome"/>
    <property type="evidence" value="ECO:0007669"/>
    <property type="project" value="TreeGrafter"/>
</dbReference>
<dbReference type="PANTHER" id="PTHR17039:SF0">
    <property type="entry name" value="U3 SMALL NUCLEOLAR RIBONUCLEOPROTEIN PROTEIN MPP10"/>
    <property type="match status" value="1"/>
</dbReference>
<gene>
    <name evidence="8" type="ORF">ZIOFF_028354</name>
</gene>
<dbReference type="Proteomes" id="UP000734854">
    <property type="component" value="Unassembled WGS sequence"/>
</dbReference>
<accession>A0A8J5L8X8</accession>
<dbReference type="GO" id="GO:0006364">
    <property type="term" value="P:rRNA processing"/>
    <property type="evidence" value="ECO:0007669"/>
    <property type="project" value="UniProtKB-KW"/>
</dbReference>
<organism evidence="8 9">
    <name type="scientific">Zingiber officinale</name>
    <name type="common">Ginger</name>
    <name type="synonym">Amomum zingiber</name>
    <dbReference type="NCBI Taxonomy" id="94328"/>
    <lineage>
        <taxon>Eukaryota</taxon>
        <taxon>Viridiplantae</taxon>
        <taxon>Streptophyta</taxon>
        <taxon>Embryophyta</taxon>
        <taxon>Tracheophyta</taxon>
        <taxon>Spermatophyta</taxon>
        <taxon>Magnoliopsida</taxon>
        <taxon>Liliopsida</taxon>
        <taxon>Zingiberales</taxon>
        <taxon>Zingiberaceae</taxon>
        <taxon>Zingiber</taxon>
    </lineage>
</organism>
<keyword evidence="9" id="KW-1185">Reference proteome</keyword>
<feature type="compositionally biased region" description="Basic and acidic residues" evidence="7">
    <location>
        <begin position="143"/>
        <end position="153"/>
    </location>
</feature>
<evidence type="ECO:0000313" key="9">
    <source>
        <dbReference type="Proteomes" id="UP000734854"/>
    </source>
</evidence>
<dbReference type="EMBL" id="JACMSC010000008">
    <property type="protein sequence ID" value="KAG6510344.1"/>
    <property type="molecule type" value="Genomic_DNA"/>
</dbReference>
<reference evidence="8 9" key="1">
    <citation type="submission" date="2020-08" db="EMBL/GenBank/DDBJ databases">
        <title>Plant Genome Project.</title>
        <authorList>
            <person name="Zhang R.-G."/>
        </authorList>
    </citation>
    <scope>NUCLEOTIDE SEQUENCE [LARGE SCALE GENOMIC DNA]</scope>
    <source>
        <tissue evidence="8">Rhizome</tissue>
    </source>
</reference>
<comment type="subcellular location">
    <subcellularLocation>
        <location evidence="1">Nucleus</location>
        <location evidence="1">Nucleolus</location>
    </subcellularLocation>
</comment>
<evidence type="ECO:0000313" key="8">
    <source>
        <dbReference type="EMBL" id="KAG6510344.1"/>
    </source>
</evidence>
<dbReference type="AlphaFoldDB" id="A0A8J5L8X8"/>
<feature type="region of interest" description="Disordered" evidence="7">
    <location>
        <begin position="143"/>
        <end position="199"/>
    </location>
</feature>
<keyword evidence="4" id="KW-0539">Nucleus</keyword>
<name>A0A8J5L8X8_ZINOF</name>
<dbReference type="InterPro" id="IPR012173">
    <property type="entry name" value="Mpp10"/>
</dbReference>
<proteinExistence type="inferred from homology"/>
<comment type="caution">
    <text evidence="8">The sequence shown here is derived from an EMBL/GenBank/DDBJ whole genome shotgun (WGS) entry which is preliminary data.</text>
</comment>
<evidence type="ECO:0000256" key="5">
    <source>
        <dbReference type="ARBA" id="ARBA00023274"/>
    </source>
</evidence>
<evidence type="ECO:0000256" key="6">
    <source>
        <dbReference type="ARBA" id="ARBA00029455"/>
    </source>
</evidence>
<protein>
    <submittedName>
        <fullName evidence="8">Uncharacterized protein</fullName>
    </submittedName>
</protein>
<evidence type="ECO:0000256" key="1">
    <source>
        <dbReference type="ARBA" id="ARBA00004604"/>
    </source>
</evidence>
<comment type="similarity">
    <text evidence="6">Belongs to the MPP10 family.</text>
</comment>
<dbReference type="Pfam" id="PF04006">
    <property type="entry name" value="Mpp10"/>
    <property type="match status" value="1"/>
</dbReference>
<dbReference type="GO" id="GO:0005732">
    <property type="term" value="C:sno(s)RNA-containing ribonucleoprotein complex"/>
    <property type="evidence" value="ECO:0007669"/>
    <property type="project" value="InterPro"/>
</dbReference>